<dbReference type="AlphaFoldDB" id="A0A4Y7QHU0"/>
<dbReference type="VEuPathDB" id="FungiDB:BD410DRAFT_530926"/>
<reference evidence="1 2" key="1">
    <citation type="submission" date="2018-06" db="EMBL/GenBank/DDBJ databases">
        <title>A transcriptomic atlas of mushroom development highlights an independent origin of complex multicellularity.</title>
        <authorList>
            <consortium name="DOE Joint Genome Institute"/>
            <person name="Krizsan K."/>
            <person name="Almasi E."/>
            <person name="Merenyi Z."/>
            <person name="Sahu N."/>
            <person name="Viragh M."/>
            <person name="Koszo T."/>
            <person name="Mondo S."/>
            <person name="Kiss B."/>
            <person name="Balint B."/>
            <person name="Kues U."/>
            <person name="Barry K."/>
            <person name="Hegedus J.C."/>
            <person name="Henrissat B."/>
            <person name="Johnson J."/>
            <person name="Lipzen A."/>
            <person name="Ohm R."/>
            <person name="Nagy I."/>
            <person name="Pangilinan J."/>
            <person name="Yan J."/>
            <person name="Xiong Y."/>
            <person name="Grigoriev I.V."/>
            <person name="Hibbett D.S."/>
            <person name="Nagy L.G."/>
        </authorList>
    </citation>
    <scope>NUCLEOTIDE SEQUENCE [LARGE SCALE GENOMIC DNA]</scope>
    <source>
        <strain evidence="1 2">SZMC22713</strain>
    </source>
</reference>
<organism evidence="1 2">
    <name type="scientific">Rickenella mellea</name>
    <dbReference type="NCBI Taxonomy" id="50990"/>
    <lineage>
        <taxon>Eukaryota</taxon>
        <taxon>Fungi</taxon>
        <taxon>Dikarya</taxon>
        <taxon>Basidiomycota</taxon>
        <taxon>Agaricomycotina</taxon>
        <taxon>Agaricomycetes</taxon>
        <taxon>Hymenochaetales</taxon>
        <taxon>Rickenellaceae</taxon>
        <taxon>Rickenella</taxon>
    </lineage>
</organism>
<gene>
    <name evidence="1" type="ORF">BD410DRAFT_530926</name>
</gene>
<keyword evidence="2" id="KW-1185">Reference proteome</keyword>
<proteinExistence type="predicted"/>
<dbReference type="Proteomes" id="UP000294933">
    <property type="component" value="Unassembled WGS sequence"/>
</dbReference>
<evidence type="ECO:0000313" key="1">
    <source>
        <dbReference type="EMBL" id="TDL26672.1"/>
    </source>
</evidence>
<evidence type="ECO:0000313" key="2">
    <source>
        <dbReference type="Proteomes" id="UP000294933"/>
    </source>
</evidence>
<accession>A0A4Y7QHU0</accession>
<protein>
    <submittedName>
        <fullName evidence="1">Uncharacterized protein</fullName>
    </submittedName>
</protein>
<name>A0A4Y7QHU0_9AGAM</name>
<dbReference type="EMBL" id="ML170161">
    <property type="protein sequence ID" value="TDL26672.1"/>
    <property type="molecule type" value="Genomic_DNA"/>
</dbReference>
<sequence>MFMQHDIHDVLAPEEWDGDPTEDGPQQRRVRHFGHASDSAQFSYSLYYYKVADTTNQIGTIRTSLLRVDDDIKSFSLILPFDCITTFSPIKLSDKNQTLAAALYGTDVLPLAKRKQLFRADPNISKLSADGTACQCTGCKCNVRIVEEVAEDKEFFVILAWQIHCITCEPLQALLAIDLENLRQDEAKAIAEQKSRDLQHQFTLKNLRVAVSDAKKVASSQITVEGVKRCKNLTTHPAAERQKSLSDDPMVKTFDRYVVSCKLCDKSITLGGGKMHWERHKKLKHANHNIETTEVEPVAERGGCRRTPDQRQKLLEEDQLLDLVKPGRVHCVVCNIWVTLDKRGLYSMSHWIEHKTKYHGDKH</sequence>